<proteinExistence type="predicted"/>
<dbReference type="AlphaFoldDB" id="A0A3M7T6H9"/>
<name>A0A3M7T6H9_BRAPC</name>
<comment type="caution">
    <text evidence="1">The sequence shown here is derived from an EMBL/GenBank/DDBJ whole genome shotgun (WGS) entry which is preliminary data.</text>
</comment>
<sequence>MITNTSGKFLINQIFVLLFKNQTRTLTQFCLKENLKFNDRNKNEKLRPNRLRISVANALMKLESQTIFEQIFFKMLAPKARYRFSFRKKYN</sequence>
<dbReference type="EMBL" id="REGN01000196">
    <property type="protein sequence ID" value="RNA43664.1"/>
    <property type="molecule type" value="Genomic_DNA"/>
</dbReference>
<keyword evidence="2" id="KW-1185">Reference proteome</keyword>
<evidence type="ECO:0000313" key="1">
    <source>
        <dbReference type="EMBL" id="RNA43664.1"/>
    </source>
</evidence>
<reference evidence="1 2" key="1">
    <citation type="journal article" date="2018" name="Sci. Rep.">
        <title>Genomic signatures of local adaptation to the degree of environmental predictability in rotifers.</title>
        <authorList>
            <person name="Franch-Gras L."/>
            <person name="Hahn C."/>
            <person name="Garcia-Roger E.M."/>
            <person name="Carmona M.J."/>
            <person name="Serra M."/>
            <person name="Gomez A."/>
        </authorList>
    </citation>
    <scope>NUCLEOTIDE SEQUENCE [LARGE SCALE GENOMIC DNA]</scope>
    <source>
        <strain evidence="1">HYR1</strain>
    </source>
</reference>
<organism evidence="1 2">
    <name type="scientific">Brachionus plicatilis</name>
    <name type="common">Marine rotifer</name>
    <name type="synonym">Brachionus muelleri</name>
    <dbReference type="NCBI Taxonomy" id="10195"/>
    <lineage>
        <taxon>Eukaryota</taxon>
        <taxon>Metazoa</taxon>
        <taxon>Spiralia</taxon>
        <taxon>Gnathifera</taxon>
        <taxon>Rotifera</taxon>
        <taxon>Eurotatoria</taxon>
        <taxon>Monogononta</taxon>
        <taxon>Pseudotrocha</taxon>
        <taxon>Ploima</taxon>
        <taxon>Brachionidae</taxon>
        <taxon>Brachionus</taxon>
    </lineage>
</organism>
<gene>
    <name evidence="1" type="ORF">BpHYR1_031949</name>
</gene>
<accession>A0A3M7T6H9</accession>
<dbReference type="Proteomes" id="UP000276133">
    <property type="component" value="Unassembled WGS sequence"/>
</dbReference>
<protein>
    <submittedName>
        <fullName evidence="1">Uncharacterized protein</fullName>
    </submittedName>
</protein>
<evidence type="ECO:0000313" key="2">
    <source>
        <dbReference type="Proteomes" id="UP000276133"/>
    </source>
</evidence>